<protein>
    <submittedName>
        <fullName evidence="2">Polysaccharide deacetylase</fullName>
    </submittedName>
</protein>
<keyword evidence="3" id="KW-1185">Reference proteome</keyword>
<proteinExistence type="predicted"/>
<dbReference type="GO" id="GO:0016810">
    <property type="term" value="F:hydrolase activity, acting on carbon-nitrogen (but not peptide) bonds"/>
    <property type="evidence" value="ECO:0007669"/>
    <property type="project" value="InterPro"/>
</dbReference>
<sequence length="297" mass="33963">MNNHCINWPNNKKMAVLLTFDVDAETAHVADPHNINRPSTLSMGTYGRRIGLNRILQILKKHEVPATFFVPGATAELDSTVLERIMAENHAIGHHGYLHKRSDLLTEEEEEKELVKGLDVLQKYTGKKPIGFRAPLWEMHTRTPALLKKYGFLYDSSLQADDVPYVIDAGNGDTLLEIPGTWLLDDWEQFAFSGDWSMPFLIEEPDKVFRLWKAEFDGLYEEGRCFNLTMHPQLIGRSSRIALLDKLISYIKTKPDVWFTTGDELANTWKSHNIEFSYIPNLDTTILFPEPTTTANK</sequence>
<dbReference type="CDD" id="cd10938">
    <property type="entry name" value="CE4_HpPgdA_like"/>
    <property type="match status" value="1"/>
</dbReference>
<dbReference type="PANTHER" id="PTHR47561">
    <property type="entry name" value="POLYSACCHARIDE DEACETYLASE FAMILY PROTEIN (AFU_ORTHOLOGUE AFUA_6G05030)"/>
    <property type="match status" value="1"/>
</dbReference>
<evidence type="ECO:0000259" key="1">
    <source>
        <dbReference type="PROSITE" id="PS51677"/>
    </source>
</evidence>
<dbReference type="InterPro" id="IPR002509">
    <property type="entry name" value="NODB_dom"/>
</dbReference>
<dbReference type="Gene3D" id="3.20.20.370">
    <property type="entry name" value="Glycoside hydrolase/deacetylase"/>
    <property type="match status" value="1"/>
</dbReference>
<feature type="domain" description="NodB homology" evidence="1">
    <location>
        <begin position="38"/>
        <end position="260"/>
    </location>
</feature>
<reference evidence="2 3" key="1">
    <citation type="journal article" date="2003" name="Int. J. Syst. Evol. Microbiol.">
        <title>Bacillus nealsonii sp. nov., isolated from a spacecraft-assembly facility, whose spores are gamma-radiation resistant.</title>
        <authorList>
            <person name="Venkateswaran K."/>
            <person name="Kempf M."/>
            <person name="Chen F."/>
            <person name="Satomi M."/>
            <person name="Nicholson W."/>
            <person name="Kern R."/>
        </authorList>
    </citation>
    <scope>NUCLEOTIDE SEQUENCE [LARGE SCALE GENOMIC DNA]</scope>
    <source>
        <strain evidence="2 3">FO-92</strain>
    </source>
</reference>
<dbReference type="Proteomes" id="UP000233375">
    <property type="component" value="Unassembled WGS sequence"/>
</dbReference>
<dbReference type="InterPro" id="IPR037950">
    <property type="entry name" value="PgdA-like"/>
</dbReference>
<dbReference type="PROSITE" id="PS51677">
    <property type="entry name" value="NODB"/>
    <property type="match status" value="1"/>
</dbReference>
<dbReference type="RefSeq" id="WP_101177957.1">
    <property type="nucleotide sequence ID" value="NZ_PISE01000031.1"/>
</dbReference>
<dbReference type="PANTHER" id="PTHR47561:SF1">
    <property type="entry name" value="POLYSACCHARIDE DEACETYLASE FAMILY PROTEIN (AFU_ORTHOLOGUE AFUA_6G05030)"/>
    <property type="match status" value="1"/>
</dbReference>
<dbReference type="EMBL" id="PISE01000031">
    <property type="protein sequence ID" value="PKG22936.1"/>
    <property type="molecule type" value="Genomic_DNA"/>
</dbReference>
<evidence type="ECO:0000313" key="3">
    <source>
        <dbReference type="Proteomes" id="UP000233375"/>
    </source>
</evidence>
<dbReference type="InterPro" id="IPR011330">
    <property type="entry name" value="Glyco_hydro/deAcase_b/a-brl"/>
</dbReference>
<dbReference type="AlphaFoldDB" id="A0A2N0Z098"/>
<dbReference type="SUPFAM" id="SSF88713">
    <property type="entry name" value="Glycoside hydrolase/deacetylase"/>
    <property type="match status" value="1"/>
</dbReference>
<dbReference type="GO" id="GO:0005975">
    <property type="term" value="P:carbohydrate metabolic process"/>
    <property type="evidence" value="ECO:0007669"/>
    <property type="project" value="InterPro"/>
</dbReference>
<gene>
    <name evidence="2" type="ORF">CWS01_14765</name>
</gene>
<dbReference type="Pfam" id="PF01522">
    <property type="entry name" value="Polysacc_deac_1"/>
    <property type="match status" value="1"/>
</dbReference>
<name>A0A2N0Z098_9BACI</name>
<organism evidence="2 3">
    <name type="scientific">Niallia nealsonii</name>
    <dbReference type="NCBI Taxonomy" id="115979"/>
    <lineage>
        <taxon>Bacteria</taxon>
        <taxon>Bacillati</taxon>
        <taxon>Bacillota</taxon>
        <taxon>Bacilli</taxon>
        <taxon>Bacillales</taxon>
        <taxon>Bacillaceae</taxon>
        <taxon>Niallia</taxon>
    </lineage>
</organism>
<dbReference type="OrthoDB" id="9806342at2"/>
<accession>A0A2N0Z098</accession>
<comment type="caution">
    <text evidence="2">The sequence shown here is derived from an EMBL/GenBank/DDBJ whole genome shotgun (WGS) entry which is preliminary data.</text>
</comment>
<evidence type="ECO:0000313" key="2">
    <source>
        <dbReference type="EMBL" id="PKG22936.1"/>
    </source>
</evidence>